<dbReference type="GO" id="GO:0005524">
    <property type="term" value="F:ATP binding"/>
    <property type="evidence" value="ECO:0007669"/>
    <property type="project" value="UniProtKB-KW"/>
</dbReference>
<protein>
    <submittedName>
        <fullName evidence="12">ABC transporter ATP-binding protein</fullName>
    </submittedName>
</protein>
<feature type="domain" description="ABC transporter" evidence="10">
    <location>
        <begin position="333"/>
        <end position="566"/>
    </location>
</feature>
<sequence length="584" mass="64550">MLRMADKRRVRLALSCLCSAAGALFAMIPYIVVYRIADELLRAPADMAAVRRLIVIALIAIAARFAFMGISTALAHGAAFHLLYDMRVRLIEKLGKLPLGYFGTQHSGRLKKVVADDVERIESFIAHHLPDLTASVVAPLVTAIYLFTVDWRLAIAALLPIPAAFAVQGWMAARGRRRDDMKRMHAISESMNGAIVEFVHAMPVIKSFNQTVHTFTRFRFSAERYAELWTRIARNKVPLYTLFMLLLESGMLFVLPFGVWLHAQNEITLPVLLLFLLLGVGLTAPLRQISTLAHMMQNNIEGVLRIQAVLDEKEQTASAHDGSSSQTPQTFEITFREVRFGYGEREVLKGVTLTAEHGKVTAFVGPSGAGKSTAAQLIARFYDPMYGHISLGGIDVSAIPPERLTDMVSFVFQEVPIVSDMISANLRMGKEDADESELVLAAQAAQAHSFITALPDGYETRIGDGGVSLSGGERQRLAIARAILKNAPVLILDEAFAYADAENEANIQEALSRLLEGKTVVVIAHRLSTIMDADRIVVFEDGEVSGIGTHEELLQRNSLYAGMWSAYREAEQWSLRKRKEEPYV</sequence>
<comment type="caution">
    <text evidence="12">The sequence shown here is derived from an EMBL/GenBank/DDBJ whole genome shotgun (WGS) entry which is preliminary data.</text>
</comment>
<comment type="subcellular location">
    <subcellularLocation>
        <location evidence="1">Cell membrane</location>
        <topology evidence="1">Multi-pass membrane protein</topology>
    </subcellularLocation>
</comment>
<evidence type="ECO:0000256" key="1">
    <source>
        <dbReference type="ARBA" id="ARBA00004651"/>
    </source>
</evidence>
<feature type="transmembrane region" description="Helical" evidence="9">
    <location>
        <begin position="239"/>
        <end position="261"/>
    </location>
</feature>
<reference evidence="12 13" key="1">
    <citation type="journal article" date="2009" name="Int. J. Syst. Evol. Microbiol.">
        <title>Paenibacillus contaminans sp. nov., isolated from a contaminated laboratory plate.</title>
        <authorList>
            <person name="Chou J.H."/>
            <person name="Lee J.H."/>
            <person name="Lin M.C."/>
            <person name="Chang P.S."/>
            <person name="Arun A.B."/>
            <person name="Young C.C."/>
            <person name="Chen W.M."/>
        </authorList>
    </citation>
    <scope>NUCLEOTIDE SEQUENCE [LARGE SCALE GENOMIC DNA]</scope>
    <source>
        <strain evidence="12 13">CKOBP-6</strain>
    </source>
</reference>
<evidence type="ECO:0000313" key="13">
    <source>
        <dbReference type="Proteomes" id="UP000250369"/>
    </source>
</evidence>
<feature type="transmembrane region" description="Helical" evidence="9">
    <location>
        <begin position="153"/>
        <end position="173"/>
    </location>
</feature>
<evidence type="ECO:0000256" key="6">
    <source>
        <dbReference type="ARBA" id="ARBA00022840"/>
    </source>
</evidence>
<dbReference type="GO" id="GO:0016887">
    <property type="term" value="F:ATP hydrolysis activity"/>
    <property type="evidence" value="ECO:0007669"/>
    <property type="project" value="InterPro"/>
</dbReference>
<dbReference type="EMBL" id="QMFB01000001">
    <property type="protein sequence ID" value="RAV23431.1"/>
    <property type="molecule type" value="Genomic_DNA"/>
</dbReference>
<evidence type="ECO:0000256" key="8">
    <source>
        <dbReference type="ARBA" id="ARBA00023136"/>
    </source>
</evidence>
<dbReference type="SMART" id="SM00382">
    <property type="entry name" value="AAA"/>
    <property type="match status" value="1"/>
</dbReference>
<dbReference type="FunFam" id="3.40.50.300:FF:000221">
    <property type="entry name" value="Multidrug ABC transporter ATP-binding protein"/>
    <property type="match status" value="1"/>
</dbReference>
<dbReference type="PROSITE" id="PS00211">
    <property type="entry name" value="ABC_TRANSPORTER_1"/>
    <property type="match status" value="1"/>
</dbReference>
<keyword evidence="2" id="KW-0813">Transport</keyword>
<evidence type="ECO:0000259" key="11">
    <source>
        <dbReference type="PROSITE" id="PS50929"/>
    </source>
</evidence>
<dbReference type="SUPFAM" id="SSF52540">
    <property type="entry name" value="P-loop containing nucleoside triphosphate hydrolases"/>
    <property type="match status" value="1"/>
</dbReference>
<keyword evidence="6 12" id="KW-0067">ATP-binding</keyword>
<dbReference type="Pfam" id="PF00664">
    <property type="entry name" value="ABC_membrane"/>
    <property type="match status" value="1"/>
</dbReference>
<dbReference type="InterPro" id="IPR011527">
    <property type="entry name" value="ABC1_TM_dom"/>
</dbReference>
<keyword evidence="7 9" id="KW-1133">Transmembrane helix</keyword>
<dbReference type="InterPro" id="IPR036640">
    <property type="entry name" value="ABC1_TM_sf"/>
</dbReference>
<dbReference type="SUPFAM" id="SSF90123">
    <property type="entry name" value="ABC transporter transmembrane region"/>
    <property type="match status" value="1"/>
</dbReference>
<name>A0A329MU37_9BACL</name>
<dbReference type="GO" id="GO:0140359">
    <property type="term" value="F:ABC-type transporter activity"/>
    <property type="evidence" value="ECO:0007669"/>
    <property type="project" value="InterPro"/>
</dbReference>
<accession>A0A329MU37</accession>
<dbReference type="InterPro" id="IPR003439">
    <property type="entry name" value="ABC_transporter-like_ATP-bd"/>
</dbReference>
<dbReference type="InterPro" id="IPR039421">
    <property type="entry name" value="Type_1_exporter"/>
</dbReference>
<feature type="transmembrane region" description="Helical" evidence="9">
    <location>
        <begin position="267"/>
        <end position="286"/>
    </location>
</feature>
<keyword evidence="8 9" id="KW-0472">Membrane</keyword>
<evidence type="ECO:0000256" key="7">
    <source>
        <dbReference type="ARBA" id="ARBA00022989"/>
    </source>
</evidence>
<dbReference type="Gene3D" id="1.20.1560.10">
    <property type="entry name" value="ABC transporter type 1, transmembrane domain"/>
    <property type="match status" value="1"/>
</dbReference>
<organism evidence="12 13">
    <name type="scientific">Paenibacillus contaminans</name>
    <dbReference type="NCBI Taxonomy" id="450362"/>
    <lineage>
        <taxon>Bacteria</taxon>
        <taxon>Bacillati</taxon>
        <taxon>Bacillota</taxon>
        <taxon>Bacilli</taxon>
        <taxon>Bacillales</taxon>
        <taxon>Paenibacillaceae</taxon>
        <taxon>Paenibacillus</taxon>
    </lineage>
</organism>
<evidence type="ECO:0000256" key="9">
    <source>
        <dbReference type="SAM" id="Phobius"/>
    </source>
</evidence>
<feature type="domain" description="ABC transmembrane type-1" evidence="11">
    <location>
        <begin position="13"/>
        <end position="298"/>
    </location>
</feature>
<evidence type="ECO:0000256" key="2">
    <source>
        <dbReference type="ARBA" id="ARBA00022448"/>
    </source>
</evidence>
<keyword evidence="5" id="KW-0547">Nucleotide-binding</keyword>
<evidence type="ECO:0000256" key="5">
    <source>
        <dbReference type="ARBA" id="ARBA00022741"/>
    </source>
</evidence>
<dbReference type="AlphaFoldDB" id="A0A329MU37"/>
<dbReference type="GO" id="GO:0005886">
    <property type="term" value="C:plasma membrane"/>
    <property type="evidence" value="ECO:0007669"/>
    <property type="project" value="UniProtKB-SubCell"/>
</dbReference>
<dbReference type="GO" id="GO:0034040">
    <property type="term" value="F:ATPase-coupled lipid transmembrane transporter activity"/>
    <property type="evidence" value="ECO:0007669"/>
    <property type="project" value="TreeGrafter"/>
</dbReference>
<dbReference type="InterPro" id="IPR027417">
    <property type="entry name" value="P-loop_NTPase"/>
</dbReference>
<keyword evidence="13" id="KW-1185">Reference proteome</keyword>
<dbReference type="PROSITE" id="PS50929">
    <property type="entry name" value="ABC_TM1F"/>
    <property type="match status" value="1"/>
</dbReference>
<dbReference type="InterPro" id="IPR003593">
    <property type="entry name" value="AAA+_ATPase"/>
</dbReference>
<evidence type="ECO:0000313" key="12">
    <source>
        <dbReference type="EMBL" id="RAV23431.1"/>
    </source>
</evidence>
<dbReference type="FunFam" id="1.20.1560.10:FF:000127">
    <property type="entry name" value="ABC transporter ATP-binding protein"/>
    <property type="match status" value="1"/>
</dbReference>
<feature type="transmembrane region" description="Helical" evidence="9">
    <location>
        <begin position="12"/>
        <end position="33"/>
    </location>
</feature>
<feature type="transmembrane region" description="Helical" evidence="9">
    <location>
        <begin position="53"/>
        <end position="84"/>
    </location>
</feature>
<dbReference type="InterPro" id="IPR017871">
    <property type="entry name" value="ABC_transporter-like_CS"/>
</dbReference>
<feature type="transmembrane region" description="Helical" evidence="9">
    <location>
        <begin position="129"/>
        <end position="147"/>
    </location>
</feature>
<gene>
    <name evidence="12" type="ORF">DQG23_00970</name>
</gene>
<dbReference type="PROSITE" id="PS50893">
    <property type="entry name" value="ABC_TRANSPORTER_2"/>
    <property type="match status" value="1"/>
</dbReference>
<evidence type="ECO:0000259" key="10">
    <source>
        <dbReference type="PROSITE" id="PS50893"/>
    </source>
</evidence>
<dbReference type="Proteomes" id="UP000250369">
    <property type="component" value="Unassembled WGS sequence"/>
</dbReference>
<dbReference type="PANTHER" id="PTHR24221:SF397">
    <property type="entry name" value="ABC TRANSPORTER, ATP-BINDING TRANSMEMBRANE PROTEIN"/>
    <property type="match status" value="1"/>
</dbReference>
<dbReference type="Gene3D" id="3.40.50.300">
    <property type="entry name" value="P-loop containing nucleotide triphosphate hydrolases"/>
    <property type="match status" value="1"/>
</dbReference>
<keyword evidence="3" id="KW-1003">Cell membrane</keyword>
<keyword evidence="4 9" id="KW-0812">Transmembrane</keyword>
<dbReference type="Pfam" id="PF00005">
    <property type="entry name" value="ABC_tran"/>
    <property type="match status" value="1"/>
</dbReference>
<evidence type="ECO:0000256" key="3">
    <source>
        <dbReference type="ARBA" id="ARBA00022475"/>
    </source>
</evidence>
<evidence type="ECO:0000256" key="4">
    <source>
        <dbReference type="ARBA" id="ARBA00022692"/>
    </source>
</evidence>
<dbReference type="PANTHER" id="PTHR24221">
    <property type="entry name" value="ATP-BINDING CASSETTE SUB-FAMILY B"/>
    <property type="match status" value="1"/>
</dbReference>
<dbReference type="OrthoDB" id="9762778at2"/>
<proteinExistence type="predicted"/>